<dbReference type="InterPro" id="IPR043189">
    <property type="entry name" value="B4GAT1"/>
</dbReference>
<keyword evidence="12" id="KW-0333">Golgi apparatus</keyword>
<evidence type="ECO:0000256" key="10">
    <source>
        <dbReference type="ARBA" id="ARBA00022968"/>
    </source>
</evidence>
<keyword evidence="11 21" id="KW-1133">Transmembrane helix</keyword>
<evidence type="ECO:0000256" key="8">
    <source>
        <dbReference type="ARBA" id="ARBA00022692"/>
    </source>
</evidence>
<evidence type="ECO:0000256" key="14">
    <source>
        <dbReference type="ARBA" id="ARBA00023180"/>
    </source>
</evidence>
<keyword evidence="23" id="KW-1185">Reference proteome</keyword>
<evidence type="ECO:0000256" key="12">
    <source>
        <dbReference type="ARBA" id="ARBA00023034"/>
    </source>
</evidence>
<evidence type="ECO:0000313" key="22">
    <source>
        <dbReference type="EMBL" id="WAR18799.1"/>
    </source>
</evidence>
<keyword evidence="7" id="KW-0808">Transferase</keyword>
<evidence type="ECO:0000256" key="7">
    <source>
        <dbReference type="ARBA" id="ARBA00022679"/>
    </source>
</evidence>
<evidence type="ECO:0000256" key="21">
    <source>
        <dbReference type="SAM" id="Phobius"/>
    </source>
</evidence>
<comment type="cofactor">
    <cofactor evidence="1">
        <name>Mn(2+)</name>
        <dbReference type="ChEBI" id="CHEBI:29035"/>
    </cofactor>
</comment>
<keyword evidence="6" id="KW-0328">Glycosyltransferase</keyword>
<evidence type="ECO:0000256" key="11">
    <source>
        <dbReference type="ARBA" id="ARBA00022989"/>
    </source>
</evidence>
<name>A0ABY7FDA4_MYAAR</name>
<evidence type="ECO:0000256" key="20">
    <source>
        <dbReference type="ARBA" id="ARBA00047852"/>
    </source>
</evidence>
<dbReference type="PANTHER" id="PTHR46420">
    <property type="entry name" value="BETA-1,4-GLUCURONYLTRANSFERASE 1"/>
    <property type="match status" value="1"/>
</dbReference>
<comment type="catalytic activity">
    <reaction evidence="20">
        <text>3-O-[beta-D-Xyl-(1-&gt;4)-Rib-ol-P-Rib-ol-P-3-beta-D-GalNAc-(1-&gt;3)-beta-D-GlcNAc-(1-&gt;4)-(O-6-P-alpha-D-Man)]-Thr-[protein] + UDP-alpha-D-glucuronate = 3-O-[beta-D-GlcA-(1-&gt;3)-beta-D-Xyl-(1-&gt;4)-Rib-ol-P-Rib-ol-P-3-beta-D-GalNAc-(1-&gt;3)-beta-D-GlcNAc-(1-&gt;4)-(O-6-P-alpha-D-Man)]-Thr-[protein] + UDP + H(+)</text>
        <dbReference type="Rhea" id="RHEA:46860"/>
        <dbReference type="Rhea" id="RHEA-COMP:15023"/>
        <dbReference type="Rhea" id="RHEA-COMP:17482"/>
        <dbReference type="ChEBI" id="CHEBI:15378"/>
        <dbReference type="ChEBI" id="CHEBI:58052"/>
        <dbReference type="ChEBI" id="CHEBI:58223"/>
        <dbReference type="ChEBI" id="CHEBI:142405"/>
        <dbReference type="ChEBI" id="CHEBI:177336"/>
    </reaction>
</comment>
<accession>A0ABY7FDA4</accession>
<evidence type="ECO:0000256" key="15">
    <source>
        <dbReference type="ARBA" id="ARBA00023211"/>
    </source>
</evidence>
<organism evidence="22 23">
    <name type="scientific">Mya arenaria</name>
    <name type="common">Soft-shell clam</name>
    <dbReference type="NCBI Taxonomy" id="6604"/>
    <lineage>
        <taxon>Eukaryota</taxon>
        <taxon>Metazoa</taxon>
        <taxon>Spiralia</taxon>
        <taxon>Lophotrochozoa</taxon>
        <taxon>Mollusca</taxon>
        <taxon>Bivalvia</taxon>
        <taxon>Autobranchia</taxon>
        <taxon>Heteroconchia</taxon>
        <taxon>Euheterodonta</taxon>
        <taxon>Imparidentia</taxon>
        <taxon>Neoheterodontei</taxon>
        <taxon>Myida</taxon>
        <taxon>Myoidea</taxon>
        <taxon>Myidae</taxon>
        <taxon>Mya</taxon>
    </lineage>
</organism>
<comment type="similarity">
    <text evidence="4">Belongs to the glycosyltransferase 49 family.</text>
</comment>
<dbReference type="EMBL" id="CP111022">
    <property type="protein sequence ID" value="WAR18799.1"/>
    <property type="molecule type" value="Genomic_DNA"/>
</dbReference>
<dbReference type="Pfam" id="PF13896">
    <property type="entry name" value="Glyco_transf_49"/>
    <property type="match status" value="1"/>
</dbReference>
<keyword evidence="9" id="KW-0479">Metal-binding</keyword>
<evidence type="ECO:0000256" key="2">
    <source>
        <dbReference type="ARBA" id="ARBA00004323"/>
    </source>
</evidence>
<dbReference type="Proteomes" id="UP001164746">
    <property type="component" value="Chromosome 11"/>
</dbReference>
<keyword evidence="15" id="KW-0464">Manganese</keyword>
<evidence type="ECO:0000256" key="18">
    <source>
        <dbReference type="ARBA" id="ARBA00032181"/>
    </source>
</evidence>
<keyword evidence="8 21" id="KW-0812">Transmembrane</keyword>
<evidence type="ECO:0000256" key="6">
    <source>
        <dbReference type="ARBA" id="ARBA00022676"/>
    </source>
</evidence>
<keyword evidence="10" id="KW-0735">Signal-anchor</keyword>
<evidence type="ECO:0000256" key="16">
    <source>
        <dbReference type="ARBA" id="ARBA00030723"/>
    </source>
</evidence>
<comment type="pathway">
    <text evidence="3">Protein modification; protein glycosylation.</text>
</comment>
<reference evidence="22" key="1">
    <citation type="submission" date="2022-11" db="EMBL/GenBank/DDBJ databases">
        <title>Centuries of genome instability and evolution in soft-shell clam transmissible cancer (bioRxiv).</title>
        <authorList>
            <person name="Hart S.F.M."/>
            <person name="Yonemitsu M.A."/>
            <person name="Giersch R.M."/>
            <person name="Beal B.F."/>
            <person name="Arriagada G."/>
            <person name="Davis B.W."/>
            <person name="Ostrander E.A."/>
            <person name="Goff S.P."/>
            <person name="Metzger M.J."/>
        </authorList>
    </citation>
    <scope>NUCLEOTIDE SEQUENCE</scope>
    <source>
        <strain evidence="22">MELC-2E11</strain>
        <tissue evidence="22">Siphon/mantle</tissue>
    </source>
</reference>
<evidence type="ECO:0000313" key="23">
    <source>
        <dbReference type="Proteomes" id="UP001164746"/>
    </source>
</evidence>
<keyword evidence="13 21" id="KW-0472">Membrane</keyword>
<gene>
    <name evidence="22" type="ORF">MAR_000637</name>
</gene>
<evidence type="ECO:0000256" key="13">
    <source>
        <dbReference type="ARBA" id="ARBA00023136"/>
    </source>
</evidence>
<keyword evidence="14" id="KW-0325">Glycoprotein</keyword>
<feature type="transmembrane region" description="Helical" evidence="21">
    <location>
        <begin position="12"/>
        <end position="35"/>
    </location>
</feature>
<sequence>MLKGLVWNKYNTTIGILVILLLCLQGLTVLLVPVLNTPHETGYKSKAMEENSVILQRSKKKLLEDLLMYKTKIQNAHTMDSSGTYMLLPNLIVPAGDKASASNLTICTQTTANHLHNLQDLTSVWTGPVSVTVFTHGFKAAHDLYTIVYYHSCFTNIARMVTFHIVYPISNPPQNLSSLLHVELRCDNHIKHSAYEENLNYASNIPYPHNVLRNIAITNSVSAYVLVIDIDLIPSLDLYSQFQQFVKRRTRSKSGSQERIVYVLPSFETNSDNVNFTKKSLLSRWSSGSVRPFYATACEKCQLQTDYELWRQVPAVSFLDIAYQVEWDGIWEPFYIALKEGLLPYDGRFKQYGFNRISQVCEMHLAGFQFAVFNNAFVVHQGFKEKSGFHSAKDEENRRNKELYNLLKHELKDRYPESNRHC</sequence>
<evidence type="ECO:0000256" key="17">
    <source>
        <dbReference type="ARBA" id="ARBA00032175"/>
    </source>
</evidence>
<evidence type="ECO:0000256" key="4">
    <source>
        <dbReference type="ARBA" id="ARBA00008539"/>
    </source>
</evidence>
<evidence type="ECO:0000256" key="3">
    <source>
        <dbReference type="ARBA" id="ARBA00004922"/>
    </source>
</evidence>
<proteinExistence type="inferred from homology"/>
<protein>
    <recommendedName>
        <fullName evidence="5">Beta-1,4-glucuronyltransferase 1</fullName>
    </recommendedName>
    <alternativeName>
        <fullName evidence="16">I-beta-1,3-N-acetylglucosaminyltransferase</fullName>
    </alternativeName>
    <alternativeName>
        <fullName evidence="19">N-acetyllactosaminide beta-1,3-N-acetylglucosaminyltransferase</fullName>
    </alternativeName>
    <alternativeName>
        <fullName evidence="17">Poly-N-acetyllactosamine extension enzyme</fullName>
    </alternativeName>
    <alternativeName>
        <fullName evidence="18">UDP-GlcNAc:betaGal beta-1,3-N-acetylglucosaminyltransferase 1</fullName>
    </alternativeName>
</protein>
<dbReference type="PANTHER" id="PTHR46420:SF1">
    <property type="entry name" value="BETA-1,4-GLUCURONYLTRANSFERASE 1"/>
    <property type="match status" value="1"/>
</dbReference>
<comment type="subcellular location">
    <subcellularLocation>
        <location evidence="2">Golgi apparatus membrane</location>
        <topology evidence="2">Single-pass type II membrane protein</topology>
    </subcellularLocation>
</comment>
<evidence type="ECO:0000256" key="9">
    <source>
        <dbReference type="ARBA" id="ARBA00022723"/>
    </source>
</evidence>
<evidence type="ECO:0000256" key="5">
    <source>
        <dbReference type="ARBA" id="ARBA00017962"/>
    </source>
</evidence>
<evidence type="ECO:0000256" key="19">
    <source>
        <dbReference type="ARBA" id="ARBA00033291"/>
    </source>
</evidence>
<evidence type="ECO:0000256" key="1">
    <source>
        <dbReference type="ARBA" id="ARBA00001936"/>
    </source>
</evidence>